<proteinExistence type="predicted"/>
<feature type="compositionally biased region" description="Basic and acidic residues" evidence="1">
    <location>
        <begin position="10"/>
        <end position="24"/>
    </location>
</feature>
<dbReference type="Proteomes" id="UP001230654">
    <property type="component" value="Unassembled WGS sequence"/>
</dbReference>
<feature type="region of interest" description="Disordered" evidence="1">
    <location>
        <begin position="1"/>
        <end position="94"/>
    </location>
</feature>
<evidence type="ECO:0000313" key="3">
    <source>
        <dbReference type="Proteomes" id="UP001230654"/>
    </source>
</evidence>
<organism evidence="2 3">
    <name type="scientific">Streptomyces rishiriensis</name>
    <dbReference type="NCBI Taxonomy" id="68264"/>
    <lineage>
        <taxon>Bacteria</taxon>
        <taxon>Bacillati</taxon>
        <taxon>Actinomycetota</taxon>
        <taxon>Actinomycetes</taxon>
        <taxon>Kitasatosporales</taxon>
        <taxon>Streptomycetaceae</taxon>
        <taxon>Streptomyces</taxon>
    </lineage>
</organism>
<sequence length="161" mass="16626">MSEQTPSAEEPDRYARARSEEEPGAHSGGESQARERVLPGTASAAEGYPSRNGTGTAQGDPLAGVEESAPAAQNDEGSGPVTREHVRELLEARDDGPVLVVLEGRAHVVPADDLGSDRYAGALEVVSGEKFNRQATPGGHSEGELDALAATLNTLVSKLGA</sequence>
<dbReference type="RefSeq" id="WP_307166123.1">
    <property type="nucleotide sequence ID" value="NZ_JAUSWV010000002.1"/>
</dbReference>
<name>A0ABU0NYS0_STRRH</name>
<comment type="caution">
    <text evidence="2">The sequence shown here is derived from an EMBL/GenBank/DDBJ whole genome shotgun (WGS) entry which is preliminary data.</text>
</comment>
<evidence type="ECO:0000313" key="2">
    <source>
        <dbReference type="EMBL" id="MDQ0584300.1"/>
    </source>
</evidence>
<feature type="compositionally biased region" description="Basic and acidic residues" evidence="1">
    <location>
        <begin position="82"/>
        <end position="94"/>
    </location>
</feature>
<reference evidence="2 3" key="1">
    <citation type="submission" date="2023-07" db="EMBL/GenBank/DDBJ databases">
        <title>Comparative genomics of wheat-associated soil bacteria to identify genetic determinants of phenazine resistance.</title>
        <authorList>
            <person name="Mouncey N."/>
        </authorList>
    </citation>
    <scope>NUCLEOTIDE SEQUENCE [LARGE SCALE GENOMIC DNA]</scope>
    <source>
        <strain evidence="2 3">B2I6</strain>
    </source>
</reference>
<protein>
    <submittedName>
        <fullName evidence="2">Uncharacterized protein</fullName>
    </submittedName>
</protein>
<keyword evidence="3" id="KW-1185">Reference proteome</keyword>
<evidence type="ECO:0000256" key="1">
    <source>
        <dbReference type="SAM" id="MobiDB-lite"/>
    </source>
</evidence>
<gene>
    <name evidence="2" type="ORF">QF030_006478</name>
</gene>
<accession>A0ABU0NYS0</accession>
<dbReference type="EMBL" id="JAUSWV010000002">
    <property type="protein sequence ID" value="MDQ0584300.1"/>
    <property type="molecule type" value="Genomic_DNA"/>
</dbReference>